<dbReference type="Gene3D" id="1.10.10.2480">
    <property type="match status" value="1"/>
</dbReference>
<evidence type="ECO:0000256" key="2">
    <source>
        <dbReference type="ARBA" id="ARBA00020675"/>
    </source>
</evidence>
<evidence type="ECO:0000256" key="9">
    <source>
        <dbReference type="RuleBase" id="RU000644"/>
    </source>
</evidence>
<dbReference type="Gene3D" id="3.40.50.10050">
    <property type="entry name" value="Translation initiation factor IF- 2, domain 3"/>
    <property type="match status" value="1"/>
</dbReference>
<proteinExistence type="inferred from homology"/>
<dbReference type="InterPro" id="IPR044145">
    <property type="entry name" value="IF2_II"/>
</dbReference>
<evidence type="ECO:0000313" key="12">
    <source>
        <dbReference type="Proteomes" id="UP000662904"/>
    </source>
</evidence>
<dbReference type="Pfam" id="PF04760">
    <property type="entry name" value="IF2_N"/>
    <property type="match status" value="2"/>
</dbReference>
<keyword evidence="4 8" id="KW-0547">Nucleotide-binding</keyword>
<dbReference type="InterPro" id="IPR009000">
    <property type="entry name" value="Transl_B-barrel_sf"/>
</dbReference>
<dbReference type="FunFam" id="2.40.30.10:FF:000007">
    <property type="entry name" value="Translation initiation factor IF-2"/>
    <property type="match status" value="1"/>
</dbReference>
<keyword evidence="3 8" id="KW-0396">Initiation factor</keyword>
<feature type="binding site" evidence="8">
    <location>
        <begin position="186"/>
        <end position="193"/>
    </location>
    <ligand>
        <name>GTP</name>
        <dbReference type="ChEBI" id="CHEBI:37565"/>
    </ligand>
</feature>
<evidence type="ECO:0000256" key="8">
    <source>
        <dbReference type="HAMAP-Rule" id="MF_00100"/>
    </source>
</evidence>
<dbReference type="AlphaFoldDB" id="A0A8A0RRX5"/>
<dbReference type="GO" id="GO:0003924">
    <property type="term" value="F:GTPase activity"/>
    <property type="evidence" value="ECO:0007669"/>
    <property type="project" value="UniProtKB-UniRule"/>
</dbReference>
<evidence type="ECO:0000256" key="7">
    <source>
        <dbReference type="ARBA" id="ARBA00025162"/>
    </source>
</evidence>
<dbReference type="Gene3D" id="3.40.50.300">
    <property type="entry name" value="P-loop containing nucleotide triphosphate hydrolases"/>
    <property type="match status" value="1"/>
</dbReference>
<feature type="binding site" evidence="8">
    <location>
        <begin position="232"/>
        <end position="236"/>
    </location>
    <ligand>
        <name>GTP</name>
        <dbReference type="ChEBI" id="CHEBI:37565"/>
    </ligand>
</feature>
<reference evidence="11" key="1">
    <citation type="submission" date="2020-07" db="EMBL/GenBank/DDBJ databases">
        <title>Koleobacter methoxysyntrophicus gen. nov., sp. nov., a novel anaerobic bacterium isolated from deep subsurface oil field and proposal of Koleobacterales ord. nov. in the phylum Firmicutes.</title>
        <authorList>
            <person name="Sakamoto S."/>
            <person name="Tamaki H."/>
        </authorList>
    </citation>
    <scope>NUCLEOTIDE SEQUENCE</scope>
    <source>
        <strain evidence="11">NRmbB1</strain>
    </source>
</reference>
<feature type="binding site" evidence="8">
    <location>
        <begin position="286"/>
        <end position="289"/>
    </location>
    <ligand>
        <name>GTP</name>
        <dbReference type="ChEBI" id="CHEBI:37565"/>
    </ligand>
</feature>
<dbReference type="InterPro" id="IPR015760">
    <property type="entry name" value="TIF_IF2"/>
</dbReference>
<evidence type="ECO:0000256" key="3">
    <source>
        <dbReference type="ARBA" id="ARBA00022540"/>
    </source>
</evidence>
<dbReference type="FunFam" id="2.40.30.10:FF:000008">
    <property type="entry name" value="Translation initiation factor IF-2"/>
    <property type="match status" value="1"/>
</dbReference>
<organism evidence="11 12">
    <name type="scientific">Koleobacter methoxysyntrophicus</name>
    <dbReference type="NCBI Taxonomy" id="2751313"/>
    <lineage>
        <taxon>Bacteria</taxon>
        <taxon>Bacillati</taxon>
        <taxon>Bacillota</taxon>
        <taxon>Clostridia</taxon>
        <taxon>Koleobacterales</taxon>
        <taxon>Koleobacteraceae</taxon>
        <taxon>Koleobacter</taxon>
    </lineage>
</organism>
<protein>
    <recommendedName>
        <fullName evidence="2 8">Translation initiation factor IF-2</fullName>
    </recommendedName>
</protein>
<dbReference type="NCBIfam" id="TIGR00231">
    <property type="entry name" value="small_GTP"/>
    <property type="match status" value="1"/>
</dbReference>
<dbReference type="NCBIfam" id="TIGR00487">
    <property type="entry name" value="IF-2"/>
    <property type="match status" value="1"/>
</dbReference>
<gene>
    <name evidence="8 11" type="primary">infB</name>
    <name evidence="11" type="ORF">H0A61_02317</name>
</gene>
<dbReference type="KEGG" id="kme:H0A61_02317"/>
<dbReference type="InterPro" id="IPR006847">
    <property type="entry name" value="IF2_N"/>
</dbReference>
<dbReference type="InterPro" id="IPR053905">
    <property type="entry name" value="EF-G-like_DII"/>
</dbReference>
<name>A0A8A0RRX5_9FIRM</name>
<dbReference type="FunFam" id="3.40.50.300:FF:000019">
    <property type="entry name" value="Translation initiation factor IF-2"/>
    <property type="match status" value="1"/>
</dbReference>
<dbReference type="SUPFAM" id="SSF52156">
    <property type="entry name" value="Initiation factor IF2/eIF5b, domain 3"/>
    <property type="match status" value="1"/>
</dbReference>
<keyword evidence="6 8" id="KW-0342">GTP-binding</keyword>
<dbReference type="InterPro" id="IPR027417">
    <property type="entry name" value="P-loop_NTPase"/>
</dbReference>
<evidence type="ECO:0000259" key="10">
    <source>
        <dbReference type="PROSITE" id="PS51722"/>
    </source>
</evidence>
<evidence type="ECO:0000256" key="1">
    <source>
        <dbReference type="ARBA" id="ARBA00007733"/>
    </source>
</evidence>
<feature type="domain" description="Tr-type G" evidence="10">
    <location>
        <begin position="177"/>
        <end position="346"/>
    </location>
</feature>
<dbReference type="Proteomes" id="UP000662904">
    <property type="component" value="Chromosome"/>
</dbReference>
<dbReference type="HAMAP" id="MF_00100_B">
    <property type="entry name" value="IF_2_B"/>
    <property type="match status" value="1"/>
</dbReference>
<dbReference type="PANTHER" id="PTHR43381">
    <property type="entry name" value="TRANSLATION INITIATION FACTOR IF-2-RELATED"/>
    <property type="match status" value="1"/>
</dbReference>
<dbReference type="InterPro" id="IPR023115">
    <property type="entry name" value="TIF_IF2_dom3"/>
</dbReference>
<evidence type="ECO:0000256" key="5">
    <source>
        <dbReference type="ARBA" id="ARBA00022917"/>
    </source>
</evidence>
<evidence type="ECO:0000256" key="4">
    <source>
        <dbReference type="ARBA" id="ARBA00022741"/>
    </source>
</evidence>
<evidence type="ECO:0000256" key="6">
    <source>
        <dbReference type="ARBA" id="ARBA00023134"/>
    </source>
</evidence>
<dbReference type="SUPFAM" id="SSF52540">
    <property type="entry name" value="P-loop containing nucleoside triphosphate hydrolases"/>
    <property type="match status" value="1"/>
</dbReference>
<dbReference type="GO" id="GO:0003743">
    <property type="term" value="F:translation initiation factor activity"/>
    <property type="evidence" value="ECO:0007669"/>
    <property type="project" value="UniProtKB-UniRule"/>
</dbReference>
<dbReference type="Pfam" id="PF11987">
    <property type="entry name" value="IF-2"/>
    <property type="match status" value="1"/>
</dbReference>
<dbReference type="CDD" id="cd03692">
    <property type="entry name" value="mtIF2_IVc"/>
    <property type="match status" value="1"/>
</dbReference>
<dbReference type="Pfam" id="PF00009">
    <property type="entry name" value="GTP_EFTU"/>
    <property type="match status" value="1"/>
</dbReference>
<feature type="region of interest" description="G-domain" evidence="8">
    <location>
        <begin position="180"/>
        <end position="328"/>
    </location>
</feature>
<dbReference type="Pfam" id="PF22042">
    <property type="entry name" value="EF-G_D2"/>
    <property type="match status" value="1"/>
</dbReference>
<dbReference type="PANTHER" id="PTHR43381:SF5">
    <property type="entry name" value="TR-TYPE G DOMAIN-CONTAINING PROTEIN"/>
    <property type="match status" value="1"/>
</dbReference>
<dbReference type="InterPro" id="IPR000795">
    <property type="entry name" value="T_Tr_GTP-bd_dom"/>
</dbReference>
<dbReference type="FunFam" id="3.40.50.10050:FF:000001">
    <property type="entry name" value="Translation initiation factor IF-2"/>
    <property type="match status" value="1"/>
</dbReference>
<comment type="function">
    <text evidence="7 8 9">One of the essential components for the initiation of protein synthesis. Protects formylmethionyl-tRNA from spontaneous hydrolysis and promotes its binding to the 30S ribosomal subunits. Also involved in the hydrolysis of GTP during the formation of the 70S ribosomal complex.</text>
</comment>
<dbReference type="GO" id="GO:0005525">
    <property type="term" value="F:GTP binding"/>
    <property type="evidence" value="ECO:0007669"/>
    <property type="project" value="UniProtKB-KW"/>
</dbReference>
<dbReference type="PROSITE" id="PS51722">
    <property type="entry name" value="G_TR_2"/>
    <property type="match status" value="1"/>
</dbReference>
<sequence length="676" mass="74784">MGKIRVYELAKKLGVSSKKLIEVLEDLNVEIRNHMSTLDDETAELIYEMLSEEKKVRNKDDIKKTKEYKTQEEIRVENKIKDKNKKGDKRIIIPDKISIKDLGEKINIEPSKIIKELFEEGIIATINQQISKKDASRIAKKYGFEVVLQDDKEIDNTIDTIDINDIEDQEQEENFVNRPPIVTVMGHVDHGKTSLLDAIRKANVTASEAGGITQHIGAYQVTINGKKIVFLDTPGHEAFTEMRARGAKVTDVAVLVVAADDGVMPQTIEAINHAKAANIPIIVAINKIDKPNANPDRVKQQLSEYGLIPEDWGGDTVCVPVSAINKKGINTLLEMILLVAEMCELKANPKTNAVGTIIEAKLDKGRGPVATVIVQKGTLYIGDAIVAGTAYGRVRAMIDDKGKRLKEAGPSVPVEVLGLSDVPNAGDLLYTVKDEKLARQIAEKRKEKQKESELKQANQKVTLDKLFQKIQKGEVKELNIIIKGDVQGSVEALIRALEKLSYDKVKVKVIHGAVGSVTESDVMLASASNAIIIGFNVRPEPNAKKIAEKEKVDIRTYRVIYNVIDDIELAMKGMLEPSFREAVIGRAEVRATFKVPGVGIVAGCYVLEGQITRNSLIRVIRDGIIVYEGKLDSLKRFKDDVKEVNEGYECGIGLEKFNDIKEGDILEAVITEKVTK</sequence>
<dbReference type="RefSeq" id="WP_206707267.1">
    <property type="nucleotide sequence ID" value="NZ_CP059066.1"/>
</dbReference>
<dbReference type="SUPFAM" id="SSF50447">
    <property type="entry name" value="Translation proteins"/>
    <property type="match status" value="2"/>
</dbReference>
<comment type="subcellular location">
    <subcellularLocation>
        <location evidence="8">Cytoplasm</location>
    </subcellularLocation>
</comment>
<comment type="similarity">
    <text evidence="1 8 9">Belongs to the TRAFAC class translation factor GTPase superfamily. Classic translation factor GTPase family. IF-2 subfamily.</text>
</comment>
<dbReference type="GO" id="GO:0005829">
    <property type="term" value="C:cytosol"/>
    <property type="evidence" value="ECO:0007669"/>
    <property type="project" value="TreeGrafter"/>
</dbReference>
<dbReference type="CDD" id="cd01887">
    <property type="entry name" value="IF2_eIF5B"/>
    <property type="match status" value="1"/>
</dbReference>
<dbReference type="PROSITE" id="PS01176">
    <property type="entry name" value="IF2"/>
    <property type="match status" value="1"/>
</dbReference>
<keyword evidence="5 8" id="KW-0648">Protein biosynthesis</keyword>
<keyword evidence="12" id="KW-1185">Reference proteome</keyword>
<accession>A0A8A0RRX5</accession>
<dbReference type="Gene3D" id="2.40.30.10">
    <property type="entry name" value="Translation factors"/>
    <property type="match status" value="2"/>
</dbReference>
<keyword evidence="8" id="KW-0963">Cytoplasm</keyword>
<dbReference type="InterPro" id="IPR005225">
    <property type="entry name" value="Small_GTP-bd"/>
</dbReference>
<evidence type="ECO:0000313" key="11">
    <source>
        <dbReference type="EMBL" id="QSQ09936.1"/>
    </source>
</evidence>
<dbReference type="InterPro" id="IPR000178">
    <property type="entry name" value="TF_IF2_bacterial-like"/>
</dbReference>
<dbReference type="EMBL" id="CP059066">
    <property type="protein sequence ID" value="QSQ09936.1"/>
    <property type="molecule type" value="Genomic_DNA"/>
</dbReference>
<dbReference type="CDD" id="cd03702">
    <property type="entry name" value="IF2_mtIF2_II"/>
    <property type="match status" value="1"/>
</dbReference>
<dbReference type="InterPro" id="IPR036925">
    <property type="entry name" value="TIF_IF2_dom3_sf"/>
</dbReference>